<dbReference type="UniPathway" id="UPA00359">
    <property type="reaction ID" value="UER00482"/>
</dbReference>
<dbReference type="InterPro" id="IPR003758">
    <property type="entry name" value="LpxK"/>
</dbReference>
<dbReference type="RefSeq" id="WP_049337377.1">
    <property type="nucleotide sequence ID" value="NZ_JABDTW010000668.1"/>
</dbReference>
<evidence type="ECO:0000256" key="2">
    <source>
        <dbReference type="ARBA" id="ARBA00004870"/>
    </source>
</evidence>
<gene>
    <name evidence="13" type="ORF">F7O97_31085</name>
</gene>
<evidence type="ECO:0000256" key="12">
    <source>
        <dbReference type="ARBA" id="ARBA00029757"/>
    </source>
</evidence>
<evidence type="ECO:0000256" key="9">
    <source>
        <dbReference type="ARBA" id="ARBA00022777"/>
    </source>
</evidence>
<keyword evidence="11" id="KW-0443">Lipid metabolism</keyword>
<keyword evidence="6" id="KW-0441">Lipid A biosynthesis</keyword>
<keyword evidence="10" id="KW-0067">ATP-binding</keyword>
<evidence type="ECO:0000256" key="8">
    <source>
        <dbReference type="ARBA" id="ARBA00022741"/>
    </source>
</evidence>
<comment type="function">
    <text evidence="1">Transfers the gamma-phosphate of ATP to the 4'-position of a tetraacyldisaccharide 1-phosphate intermediate (termed DS-1-P) to form tetraacyldisaccharide 1,4'-bis-phosphate (lipid IVA).</text>
</comment>
<dbReference type="PANTHER" id="PTHR42724:SF1">
    <property type="entry name" value="TETRAACYLDISACCHARIDE 4'-KINASE, MITOCHONDRIAL-RELATED"/>
    <property type="match status" value="1"/>
</dbReference>
<proteinExistence type="predicted"/>
<feature type="non-terminal residue" evidence="13">
    <location>
        <position position="101"/>
    </location>
</feature>
<keyword evidence="7" id="KW-0808">Transferase</keyword>
<dbReference type="InterPro" id="IPR027417">
    <property type="entry name" value="P-loop_NTPase"/>
</dbReference>
<keyword evidence="5" id="KW-0444">Lipid biosynthesis</keyword>
<evidence type="ECO:0000256" key="5">
    <source>
        <dbReference type="ARBA" id="ARBA00022516"/>
    </source>
</evidence>
<dbReference type="EC" id="2.7.1.130" evidence="3"/>
<keyword evidence="8" id="KW-0547">Nucleotide-binding</keyword>
<dbReference type="GO" id="GO:0005524">
    <property type="term" value="F:ATP binding"/>
    <property type="evidence" value="ECO:0007669"/>
    <property type="project" value="UniProtKB-KW"/>
</dbReference>
<reference evidence="13" key="1">
    <citation type="submission" date="2019-09" db="EMBL/GenBank/DDBJ databases">
        <title>Whole genome sequence analysis of bacterial isolates in patients.</title>
        <authorList>
            <person name="Jeong K.C."/>
        </authorList>
    </citation>
    <scope>NUCLEOTIDE SEQUENCE</scope>
    <source>
        <strain evidence="13">KCJ3K105</strain>
    </source>
</reference>
<dbReference type="GO" id="GO:0009029">
    <property type="term" value="F:lipid-A 4'-kinase activity"/>
    <property type="evidence" value="ECO:0007669"/>
    <property type="project" value="UniProtKB-EC"/>
</dbReference>
<keyword evidence="9 13" id="KW-0418">Kinase</keyword>
<comment type="pathway">
    <text evidence="2">Glycolipid biosynthesis; lipid IV(A) biosynthesis; lipid IV(A) from (3R)-3-hydroxytetradecanoyl-[acyl-carrier-protein] and UDP-N-acetyl-alpha-D-glucosamine: step 6/6.</text>
</comment>
<accession>A0A643INS5</accession>
<dbReference type="GO" id="GO:0005886">
    <property type="term" value="C:plasma membrane"/>
    <property type="evidence" value="ECO:0007669"/>
    <property type="project" value="TreeGrafter"/>
</dbReference>
<protein>
    <recommendedName>
        <fullName evidence="4">Tetraacyldisaccharide 4'-kinase</fullName>
        <ecNumber evidence="3">2.7.1.130</ecNumber>
    </recommendedName>
    <alternativeName>
        <fullName evidence="12">Lipid A 4'-kinase</fullName>
    </alternativeName>
</protein>
<evidence type="ECO:0000313" key="13">
    <source>
        <dbReference type="EMBL" id="KAB0758167.1"/>
    </source>
</evidence>
<evidence type="ECO:0000256" key="10">
    <source>
        <dbReference type="ARBA" id="ARBA00022840"/>
    </source>
</evidence>
<dbReference type="AlphaFoldDB" id="A0A643INS5"/>
<comment type="caution">
    <text evidence="13">The sequence shown here is derived from an EMBL/GenBank/DDBJ whole genome shotgun (WGS) entry which is preliminary data.</text>
</comment>
<evidence type="ECO:0000256" key="7">
    <source>
        <dbReference type="ARBA" id="ARBA00022679"/>
    </source>
</evidence>
<dbReference type="GO" id="GO:0009244">
    <property type="term" value="P:lipopolysaccharide core region biosynthetic process"/>
    <property type="evidence" value="ECO:0007669"/>
    <property type="project" value="TreeGrafter"/>
</dbReference>
<dbReference type="PANTHER" id="PTHR42724">
    <property type="entry name" value="TETRAACYLDISACCHARIDE 4'-KINASE"/>
    <property type="match status" value="1"/>
</dbReference>
<sequence length="101" mass="11238">MSFSERLLAAWYQGHPALALLRPLEALYRRVANGRRADFLSGRKPAYRAPLPVLVVGNITVGGTGKTPMILWMIEHCRARGLRVGVISRGYGARPPTTPWR</sequence>
<evidence type="ECO:0000256" key="4">
    <source>
        <dbReference type="ARBA" id="ARBA00016436"/>
    </source>
</evidence>
<dbReference type="SUPFAM" id="SSF52540">
    <property type="entry name" value="P-loop containing nucleoside triphosphate hydrolases"/>
    <property type="match status" value="1"/>
</dbReference>
<name>A0A643INS5_PSEAI</name>
<dbReference type="EMBL" id="VZIV01000166">
    <property type="protein sequence ID" value="KAB0758167.1"/>
    <property type="molecule type" value="Genomic_DNA"/>
</dbReference>
<evidence type="ECO:0000256" key="3">
    <source>
        <dbReference type="ARBA" id="ARBA00012071"/>
    </source>
</evidence>
<evidence type="ECO:0000256" key="6">
    <source>
        <dbReference type="ARBA" id="ARBA00022556"/>
    </source>
</evidence>
<dbReference type="Pfam" id="PF02606">
    <property type="entry name" value="LpxK"/>
    <property type="match status" value="1"/>
</dbReference>
<evidence type="ECO:0000256" key="11">
    <source>
        <dbReference type="ARBA" id="ARBA00023098"/>
    </source>
</evidence>
<organism evidence="13">
    <name type="scientific">Pseudomonas aeruginosa</name>
    <dbReference type="NCBI Taxonomy" id="287"/>
    <lineage>
        <taxon>Bacteria</taxon>
        <taxon>Pseudomonadati</taxon>
        <taxon>Pseudomonadota</taxon>
        <taxon>Gammaproteobacteria</taxon>
        <taxon>Pseudomonadales</taxon>
        <taxon>Pseudomonadaceae</taxon>
        <taxon>Pseudomonas</taxon>
    </lineage>
</organism>
<evidence type="ECO:0000256" key="1">
    <source>
        <dbReference type="ARBA" id="ARBA00002274"/>
    </source>
</evidence>
<dbReference type="GO" id="GO:0009245">
    <property type="term" value="P:lipid A biosynthetic process"/>
    <property type="evidence" value="ECO:0007669"/>
    <property type="project" value="UniProtKB-KW"/>
</dbReference>